<dbReference type="GO" id="GO:0017056">
    <property type="term" value="F:structural constituent of nuclear pore"/>
    <property type="evidence" value="ECO:0007669"/>
    <property type="project" value="InterPro"/>
</dbReference>
<dbReference type="RefSeq" id="XP_004992059.1">
    <property type="nucleotide sequence ID" value="XM_004992002.1"/>
</dbReference>
<accession>F2UFN4</accession>
<evidence type="ECO:0000256" key="3">
    <source>
        <dbReference type="ARBA" id="ARBA00022816"/>
    </source>
</evidence>
<dbReference type="GO" id="GO:0051028">
    <property type="term" value="P:mRNA transport"/>
    <property type="evidence" value="ECO:0007669"/>
    <property type="project" value="UniProtKB-KW"/>
</dbReference>
<dbReference type="STRING" id="946362.F2UFN4"/>
<protein>
    <submittedName>
        <fullName evidence="9">Uncharacterized protein</fullName>
    </submittedName>
</protein>
<dbReference type="Gene3D" id="6.10.140.1350">
    <property type="match status" value="1"/>
</dbReference>
<organism evidence="10">
    <name type="scientific">Salpingoeca rosetta (strain ATCC 50818 / BSB-021)</name>
    <dbReference type="NCBI Taxonomy" id="946362"/>
    <lineage>
        <taxon>Eukaryota</taxon>
        <taxon>Choanoflagellata</taxon>
        <taxon>Craspedida</taxon>
        <taxon>Salpingoecidae</taxon>
        <taxon>Salpingoeca</taxon>
    </lineage>
</organism>
<feature type="compositionally biased region" description="Low complexity" evidence="8">
    <location>
        <begin position="452"/>
        <end position="499"/>
    </location>
</feature>
<dbReference type="InParanoid" id="F2UFN4"/>
<keyword evidence="5" id="KW-0811">Translocation</keyword>
<keyword evidence="2" id="KW-0813">Transport</keyword>
<dbReference type="PANTHER" id="PTHR13437">
    <property type="entry name" value="NUCLEOPORIN P58/P45 NUCLEOPORIN-LIKE PROTEIN 1"/>
    <property type="match status" value="1"/>
</dbReference>
<dbReference type="GO" id="GO:0015031">
    <property type="term" value="P:protein transport"/>
    <property type="evidence" value="ECO:0007669"/>
    <property type="project" value="UniProtKB-KW"/>
</dbReference>
<dbReference type="Pfam" id="PF15967">
    <property type="entry name" value="Nucleoporin_FG2"/>
    <property type="match status" value="1"/>
</dbReference>
<evidence type="ECO:0000313" key="9">
    <source>
        <dbReference type="EMBL" id="EGD75602.1"/>
    </source>
</evidence>
<name>F2UFN4_SALR5</name>
<dbReference type="EMBL" id="GL832972">
    <property type="protein sequence ID" value="EGD75602.1"/>
    <property type="molecule type" value="Genomic_DNA"/>
</dbReference>
<evidence type="ECO:0000313" key="10">
    <source>
        <dbReference type="Proteomes" id="UP000007799"/>
    </source>
</evidence>
<keyword evidence="6" id="KW-0906">Nuclear pore complex</keyword>
<evidence type="ECO:0000256" key="4">
    <source>
        <dbReference type="ARBA" id="ARBA00022927"/>
    </source>
</evidence>
<evidence type="ECO:0000256" key="1">
    <source>
        <dbReference type="ARBA" id="ARBA00004567"/>
    </source>
</evidence>
<dbReference type="OMA" id="IMRNQHE"/>
<evidence type="ECO:0000256" key="6">
    <source>
        <dbReference type="ARBA" id="ARBA00023132"/>
    </source>
</evidence>
<dbReference type="Proteomes" id="UP000007799">
    <property type="component" value="Unassembled WGS sequence"/>
</dbReference>
<reference evidence="9" key="1">
    <citation type="submission" date="2009-08" db="EMBL/GenBank/DDBJ databases">
        <title>Annotation of Salpingoeca rosetta.</title>
        <authorList>
            <consortium name="The Broad Institute Genome Sequencing Platform"/>
            <person name="Russ C."/>
            <person name="Cuomo C."/>
            <person name="Burger G."/>
            <person name="Gray M.W."/>
            <person name="Holland P.W.H."/>
            <person name="King N."/>
            <person name="Lang F.B.F."/>
            <person name="Roger A.J."/>
            <person name="Ruiz-Trillo I."/>
            <person name="Young S.K."/>
            <person name="Zeng Q."/>
            <person name="Gargeya S."/>
            <person name="Alvarado L."/>
            <person name="Berlin A."/>
            <person name="Chapman S.B."/>
            <person name="Chen Z."/>
            <person name="Freedman E."/>
            <person name="Gellesch M."/>
            <person name="Goldberg J."/>
            <person name="Griggs A."/>
            <person name="Gujja S."/>
            <person name="Heilman E."/>
            <person name="Heiman D."/>
            <person name="Howarth C."/>
            <person name="Mehta T."/>
            <person name="Neiman D."/>
            <person name="Pearson M."/>
            <person name="Roberts A."/>
            <person name="Saif S."/>
            <person name="Shea T."/>
            <person name="Shenoy N."/>
            <person name="Sisk P."/>
            <person name="Stolte C."/>
            <person name="Sykes S."/>
            <person name="White J."/>
            <person name="Yandava C."/>
            <person name="Haas B."/>
            <person name="Nusbaum C."/>
            <person name="Birren B."/>
        </authorList>
    </citation>
    <scope>NUCLEOTIDE SEQUENCE [LARGE SCALE GENOMIC DNA]</scope>
    <source>
        <strain evidence="9">ATCC 50818</strain>
    </source>
</reference>
<evidence type="ECO:0000256" key="8">
    <source>
        <dbReference type="SAM" id="MobiDB-lite"/>
    </source>
</evidence>
<gene>
    <name evidence="9" type="ORF">PTSG_06669</name>
</gene>
<feature type="region of interest" description="Disordered" evidence="8">
    <location>
        <begin position="1"/>
        <end position="131"/>
    </location>
</feature>
<keyword evidence="3" id="KW-0509">mRNA transport</keyword>
<feature type="compositionally biased region" description="Low complexity" evidence="8">
    <location>
        <begin position="383"/>
        <end position="442"/>
    </location>
</feature>
<evidence type="ECO:0000256" key="2">
    <source>
        <dbReference type="ARBA" id="ARBA00022448"/>
    </source>
</evidence>
<feature type="region of interest" description="Disordered" evidence="8">
    <location>
        <begin position="383"/>
        <end position="526"/>
    </location>
</feature>
<dbReference type="GO" id="GO:0008139">
    <property type="term" value="F:nuclear localization sequence binding"/>
    <property type="evidence" value="ECO:0007669"/>
    <property type="project" value="InterPro"/>
</dbReference>
<dbReference type="OrthoDB" id="2538017at2759"/>
<dbReference type="GeneID" id="16072617"/>
<keyword evidence="4" id="KW-0653">Protein transport</keyword>
<dbReference type="KEGG" id="sre:PTSG_06669"/>
<dbReference type="GO" id="GO:0005643">
    <property type="term" value="C:nuclear pore"/>
    <property type="evidence" value="ECO:0007669"/>
    <property type="project" value="UniProtKB-SubCell"/>
</dbReference>
<proteinExistence type="predicted"/>
<keyword evidence="7" id="KW-0539">Nucleus</keyword>
<evidence type="ECO:0000256" key="5">
    <source>
        <dbReference type="ARBA" id="ARBA00023010"/>
    </source>
</evidence>
<feature type="region of interest" description="Disordered" evidence="8">
    <location>
        <begin position="314"/>
        <end position="351"/>
    </location>
</feature>
<feature type="compositionally biased region" description="Polar residues" evidence="8">
    <location>
        <begin position="105"/>
        <end position="117"/>
    </location>
</feature>
<dbReference type="InterPro" id="IPR024882">
    <property type="entry name" value="NUP58/p45/49"/>
</dbReference>
<dbReference type="PANTHER" id="PTHR13437:SF2">
    <property type="entry name" value="NUCLEOPORIN P58_P45"/>
    <property type="match status" value="1"/>
</dbReference>
<sequence>MSFPAFGQKPGGATTTTTTASPFGQKPGGATAMGSPFGQKAATTTAATTSPFGQKPAGSPFGQKPAGSPFGQAKPGGFGSLQSQQQQQQGAAPRFALQPKKAATTGATSQAANTSATEGKDESKSQSWEDARVDNEVAAVVAGLTSHFEEMKKTRSAVQQHISNKIQGMDGIVSRLHSRLLAIASDVDRTADDTQGLKEDSLQTASDASVCERLHAADMRTYADPYSQSSSPVTEYFQRLLAKFEKQLTLYRSQTRELELAVTTTPASSAHESAQALQELLQMQAQSFVDLCAQAQHIHERVAEEAEKYKQFYKNLPKSPNDPEDPFAAPKPVAMEESAEDEESSGPQFGLPAPFNPFANPALLRQWQQQQAVMMAQYSQQPFAQQQQPQQGAFGAKPSPFGGATTGAFGAKPSPFGGQQQQGAFGAKPSPFGAATTTATTGAFGGAKPSPFGGQQQGAFGAKPSPFGGAATTANTTTGAFGAKPSPFGGQQQQQQQQGAFGAKPSPFGAPKAPGPGTATTKFGFS</sequence>
<comment type="subcellular location">
    <subcellularLocation>
        <location evidence="1">Nucleus</location>
        <location evidence="1">Nuclear pore complex</location>
    </subcellularLocation>
</comment>
<evidence type="ECO:0000256" key="7">
    <source>
        <dbReference type="ARBA" id="ARBA00023242"/>
    </source>
</evidence>
<keyword evidence="10" id="KW-1185">Reference proteome</keyword>
<feature type="compositionally biased region" description="Basic and acidic residues" evidence="8">
    <location>
        <begin position="118"/>
        <end position="131"/>
    </location>
</feature>
<dbReference type="AlphaFoldDB" id="F2UFN4"/>